<dbReference type="AlphaFoldDB" id="A0A1H3GBN8"/>
<organism evidence="1 2">
    <name type="scientific">Geodermatophilus africanus</name>
    <dbReference type="NCBI Taxonomy" id="1137993"/>
    <lineage>
        <taxon>Bacteria</taxon>
        <taxon>Bacillati</taxon>
        <taxon>Actinomycetota</taxon>
        <taxon>Actinomycetes</taxon>
        <taxon>Geodermatophilales</taxon>
        <taxon>Geodermatophilaceae</taxon>
        <taxon>Geodermatophilus</taxon>
    </lineage>
</organism>
<reference evidence="2" key="1">
    <citation type="submission" date="2016-10" db="EMBL/GenBank/DDBJ databases">
        <authorList>
            <person name="Varghese N."/>
            <person name="Submissions S."/>
        </authorList>
    </citation>
    <scope>NUCLEOTIDE SEQUENCE [LARGE SCALE GENOMIC DNA]</scope>
    <source>
        <strain evidence="2">DSM 45422</strain>
    </source>
</reference>
<dbReference type="EMBL" id="FNOT01000004">
    <property type="protein sequence ID" value="SDY00460.1"/>
    <property type="molecule type" value="Genomic_DNA"/>
</dbReference>
<name>A0A1H3GBN8_9ACTN</name>
<sequence length="75" mass="7488">MARARTLLAGVDLVPITQGLLAAAADLGPSSLRSPDALHLATALGLGPVLDAFVVYDERLAQAATDAGLPVVAPA</sequence>
<dbReference type="OrthoDB" id="4750219at2"/>
<accession>A0A1H3GBN8</accession>
<proteinExistence type="predicted"/>
<evidence type="ECO:0000313" key="2">
    <source>
        <dbReference type="Proteomes" id="UP000198921"/>
    </source>
</evidence>
<dbReference type="STRING" id="1137993.SAMN05660209_01800"/>
<keyword evidence="2" id="KW-1185">Reference proteome</keyword>
<dbReference type="InterPro" id="IPR029060">
    <property type="entry name" value="PIN-like_dom_sf"/>
</dbReference>
<protein>
    <submittedName>
        <fullName evidence="1">PIN domain</fullName>
    </submittedName>
</protein>
<gene>
    <name evidence="1" type="ORF">SAMN05660209_01800</name>
</gene>
<dbReference type="RefSeq" id="WP_091153956.1">
    <property type="nucleotide sequence ID" value="NZ_FNOT01000004.1"/>
</dbReference>
<dbReference type="SUPFAM" id="SSF88723">
    <property type="entry name" value="PIN domain-like"/>
    <property type="match status" value="1"/>
</dbReference>
<dbReference type="Proteomes" id="UP000198921">
    <property type="component" value="Unassembled WGS sequence"/>
</dbReference>
<evidence type="ECO:0000313" key="1">
    <source>
        <dbReference type="EMBL" id="SDY00460.1"/>
    </source>
</evidence>